<dbReference type="SUPFAM" id="SSF50969">
    <property type="entry name" value="YVTN repeat-like/Quinoprotein amine dehydrogenase"/>
    <property type="match status" value="1"/>
</dbReference>
<dbReference type="EMBL" id="CP002083">
    <property type="protein sequence ID" value="ADJ22132.1"/>
    <property type="molecule type" value="Genomic_DNA"/>
</dbReference>
<dbReference type="KEGG" id="hdn:Hden_0307"/>
<evidence type="ECO:0000313" key="2">
    <source>
        <dbReference type="Proteomes" id="UP000002033"/>
    </source>
</evidence>
<keyword evidence="2" id="KW-1185">Reference proteome</keyword>
<reference evidence="2" key="1">
    <citation type="journal article" date="2011" name="J. Bacteriol.">
        <title>Genome sequences of eight morphologically diverse alphaproteobacteria.</title>
        <authorList>
            <consortium name="US DOE Joint Genome Institute"/>
            <person name="Brown P.J."/>
            <person name="Kysela D.T."/>
            <person name="Buechlein A."/>
            <person name="Hemmerich C."/>
            <person name="Brun Y.V."/>
        </authorList>
    </citation>
    <scope>NUCLEOTIDE SEQUENCE [LARGE SCALE GENOMIC DNA]</scope>
    <source>
        <strain evidence="2">ATCC 51888 / DSM 1869 / NCIB 11706 / TK 0415</strain>
    </source>
</reference>
<proteinExistence type="predicted"/>
<dbReference type="STRING" id="582899.Hden_0307"/>
<dbReference type="OrthoDB" id="5624218at2"/>
<protein>
    <recommendedName>
        <fullName evidence="3">Twin-arginine translocation pathway signal</fullName>
    </recommendedName>
</protein>
<dbReference type="InterPro" id="IPR008311">
    <property type="entry name" value="UCP028101"/>
</dbReference>
<dbReference type="RefSeq" id="WP_013214351.1">
    <property type="nucleotide sequence ID" value="NC_014313.1"/>
</dbReference>
<evidence type="ECO:0008006" key="3">
    <source>
        <dbReference type="Google" id="ProtNLM"/>
    </source>
</evidence>
<dbReference type="AlphaFoldDB" id="D8JQY0"/>
<accession>D8JQY0</accession>
<dbReference type="HOGENOM" id="CLU_047398_0_0_5"/>
<dbReference type="Pfam" id="PF07433">
    <property type="entry name" value="DUF1513"/>
    <property type="match status" value="1"/>
</dbReference>
<dbReference type="eggNOG" id="COG3490">
    <property type="taxonomic scope" value="Bacteria"/>
</dbReference>
<name>D8JQY0_HYPDA</name>
<sequence precursor="true">MSLTVIDRRSLLLGTLAFVGAAYQSKALASAADRDIAYVATARKGMKNYCVLLLRADGSIVREVPLTARGHDIAYHRPSGRVAVFARRPGVFGVAFDIDKATPPHVFTPGKDRHYYGHGGFSQDGRLLYTSEADVESEIGLIGIYDVARGYKKIGEHQSYGIGPHEIMLLADGKTIAVGNGGLDTVPDAGRENLNVDTMEPSLAFVDAESGKLVAKHAMTGDLKSLSIRHVTQDKTGLIWFGGQWEGSPSVTPQIVGSAGLDRELKLVDAPGGGKGLRGYIGAMAVSNDGRFIAASAPKAGHVLYVDSETSAVVGKSDLKDVCGLSSEGDHNFAASSGFGVIRYETAQARVVSEHTLQNIAFDNHLRRIA</sequence>
<dbReference type="Gene3D" id="2.130.10.10">
    <property type="entry name" value="YVTN repeat-like/Quinoprotein amine dehydrogenase"/>
    <property type="match status" value="1"/>
</dbReference>
<organism evidence="1 2">
    <name type="scientific">Hyphomicrobium denitrificans (strain ATCC 51888 / DSM 1869 / NCIMB 11706 / TK 0415)</name>
    <dbReference type="NCBI Taxonomy" id="582899"/>
    <lineage>
        <taxon>Bacteria</taxon>
        <taxon>Pseudomonadati</taxon>
        <taxon>Pseudomonadota</taxon>
        <taxon>Alphaproteobacteria</taxon>
        <taxon>Hyphomicrobiales</taxon>
        <taxon>Hyphomicrobiaceae</taxon>
        <taxon>Hyphomicrobium</taxon>
    </lineage>
</organism>
<dbReference type="InterPro" id="IPR015943">
    <property type="entry name" value="WD40/YVTN_repeat-like_dom_sf"/>
</dbReference>
<dbReference type="PIRSF" id="PIRSF028101">
    <property type="entry name" value="UCP028101"/>
    <property type="match status" value="1"/>
</dbReference>
<evidence type="ECO:0000313" key="1">
    <source>
        <dbReference type="EMBL" id="ADJ22132.1"/>
    </source>
</evidence>
<gene>
    <name evidence="1" type="ordered locus">Hden_0307</name>
</gene>
<dbReference type="Proteomes" id="UP000002033">
    <property type="component" value="Chromosome"/>
</dbReference>
<dbReference type="InterPro" id="IPR011044">
    <property type="entry name" value="Quino_amine_DH_bsu"/>
</dbReference>